<dbReference type="PANTHER" id="PTHR12526:SF510">
    <property type="entry name" value="D-INOSITOL 3-PHOSPHATE GLYCOSYLTRANSFERASE"/>
    <property type="match status" value="1"/>
</dbReference>
<evidence type="ECO:0000256" key="2">
    <source>
        <dbReference type="ARBA" id="ARBA00022679"/>
    </source>
</evidence>
<evidence type="ECO:0000313" key="6">
    <source>
        <dbReference type="Proteomes" id="UP000221168"/>
    </source>
</evidence>
<feature type="domain" description="Glycosyltransferase subfamily 4-like N-terminal" evidence="4">
    <location>
        <begin position="189"/>
        <end position="320"/>
    </location>
</feature>
<organism evidence="5 6">
    <name type="scientific">Zhengella mangrovi</name>
    <dbReference type="NCBI Taxonomy" id="1982044"/>
    <lineage>
        <taxon>Bacteria</taxon>
        <taxon>Pseudomonadati</taxon>
        <taxon>Pseudomonadota</taxon>
        <taxon>Alphaproteobacteria</taxon>
        <taxon>Hyphomicrobiales</taxon>
        <taxon>Notoacmeibacteraceae</taxon>
        <taxon>Zhengella</taxon>
    </lineage>
</organism>
<dbReference type="PANTHER" id="PTHR12526">
    <property type="entry name" value="GLYCOSYLTRANSFERASE"/>
    <property type="match status" value="1"/>
</dbReference>
<comment type="caution">
    <text evidence="5">The sequence shown here is derived from an EMBL/GenBank/DDBJ whole genome shotgun (WGS) entry which is preliminary data.</text>
</comment>
<proteinExistence type="predicted"/>
<reference evidence="5 6" key="1">
    <citation type="submission" date="2017-10" db="EMBL/GenBank/DDBJ databases">
        <title>Sedimentibacterium mangrovi gen. nov., sp. nov., a novel member of family Phyllobacteriacea isolated from mangrove sediment.</title>
        <authorList>
            <person name="Liao H."/>
            <person name="Tian Y."/>
        </authorList>
    </citation>
    <scope>NUCLEOTIDE SEQUENCE [LARGE SCALE GENOMIC DNA]</scope>
    <source>
        <strain evidence="5 6">X9-2-2</strain>
    </source>
</reference>
<dbReference type="Pfam" id="PF13579">
    <property type="entry name" value="Glyco_trans_4_4"/>
    <property type="match status" value="1"/>
</dbReference>
<evidence type="ECO:0000259" key="4">
    <source>
        <dbReference type="Pfam" id="PF13579"/>
    </source>
</evidence>
<dbReference type="SUPFAM" id="SSF53756">
    <property type="entry name" value="UDP-Glycosyltransferase/glycogen phosphorylase"/>
    <property type="match status" value="1"/>
</dbReference>
<dbReference type="GO" id="GO:0016757">
    <property type="term" value="F:glycosyltransferase activity"/>
    <property type="evidence" value="ECO:0007669"/>
    <property type="project" value="UniProtKB-KW"/>
</dbReference>
<evidence type="ECO:0000313" key="5">
    <source>
        <dbReference type="EMBL" id="PHP64667.1"/>
    </source>
</evidence>
<evidence type="ECO:0000256" key="1">
    <source>
        <dbReference type="ARBA" id="ARBA00022676"/>
    </source>
</evidence>
<dbReference type="InterPro" id="IPR028098">
    <property type="entry name" value="Glyco_trans_4-like_N"/>
</dbReference>
<name>A0A2G1QGL3_9HYPH</name>
<dbReference type="EMBL" id="PDVP01000028">
    <property type="protein sequence ID" value="PHP64667.1"/>
    <property type="molecule type" value="Genomic_DNA"/>
</dbReference>
<accession>A0A2G1QGL3</accession>
<gene>
    <name evidence="5" type="ORF">CSC94_23160</name>
</gene>
<dbReference type="AlphaFoldDB" id="A0A2G1QGL3"/>
<keyword evidence="2" id="KW-0808">Transferase</keyword>
<dbReference type="Proteomes" id="UP000221168">
    <property type="component" value="Unassembled WGS sequence"/>
</dbReference>
<protein>
    <recommendedName>
        <fullName evidence="4">Glycosyltransferase subfamily 4-like N-terminal domain-containing protein</fullName>
    </recommendedName>
</protein>
<dbReference type="Pfam" id="PF13692">
    <property type="entry name" value="Glyco_trans_1_4"/>
    <property type="match status" value="1"/>
</dbReference>
<evidence type="ECO:0000256" key="3">
    <source>
        <dbReference type="SAM" id="MobiDB-lite"/>
    </source>
</evidence>
<sequence length="557" mass="60784">MLGQSRIGRPLQSRGHQGRRALRRIDAPSRGCRFLHPLCRRRRAFPGRFASRGRHRAGCAPPSRTDRDGGNCPVCQVWRCLRTGRTAPPERLPRTGARAPGLDGRPSAAIRASPAQVLEPSSARETQYRARVAGRSRAKACTAIPVCARLTTCGTCQANLDWTTTNLKILFYCNSLRYFMDHRINLVLPLIDAGHDVAVVSGECTDDVIARVPSALRLVPLDFDRHRLQPGRDFAAVRRFLAEVRDWQPDVVHAITIKPNLFSVLSLPWLRLGGRRLPRLVMTFPGLGRVFEETGLLAWLRRFLFIRAMRLGLHFLDYVATFENPADRDWLVSLGIIGKDHAQAIMGAGIDLVEFAEREQPRTGPLSVLLASRLLHGKGIGDYCDAANALAAEGAKTRFLLAGPADPGYPDNFDVEQARRSGRLGVVEYLGPVPGDRMADLFRSVDIACLPSRLREGFPRSLIEAAACGCALIGTDQPSVRQIVEPGHTGWLVPAGDPVALAAVLRDAAADPVRARALGAAAARLARELGLGNDDIFSKFTALYGVKVPVGTCQPAA</sequence>
<feature type="region of interest" description="Disordered" evidence="3">
    <location>
        <begin position="1"/>
        <end position="24"/>
    </location>
</feature>
<keyword evidence="6" id="KW-1185">Reference proteome</keyword>
<dbReference type="Gene3D" id="3.40.50.2000">
    <property type="entry name" value="Glycogen Phosphorylase B"/>
    <property type="match status" value="2"/>
</dbReference>
<keyword evidence="1" id="KW-0328">Glycosyltransferase</keyword>